<keyword evidence="6" id="KW-0175">Coiled coil</keyword>
<reference evidence="9" key="2">
    <citation type="journal article" date="2023" name="IMA Fungus">
        <title>Comparative genomic study of the Penicillium genus elucidates a diverse pangenome and 15 lateral gene transfer events.</title>
        <authorList>
            <person name="Petersen C."/>
            <person name="Sorensen T."/>
            <person name="Nielsen M.R."/>
            <person name="Sondergaard T.E."/>
            <person name="Sorensen J.L."/>
            <person name="Fitzpatrick D.A."/>
            <person name="Frisvad J.C."/>
            <person name="Nielsen K.L."/>
        </authorList>
    </citation>
    <scope>NUCLEOTIDE SEQUENCE</scope>
    <source>
        <strain evidence="9">IBT 29864</strain>
    </source>
</reference>
<dbReference type="EMBL" id="JAPZBS010000005">
    <property type="protein sequence ID" value="KAJ5370709.1"/>
    <property type="molecule type" value="Genomic_DNA"/>
</dbReference>
<evidence type="ECO:0000259" key="8">
    <source>
        <dbReference type="PROSITE" id="PS50217"/>
    </source>
</evidence>
<dbReference type="InterPro" id="IPR004827">
    <property type="entry name" value="bZIP"/>
</dbReference>
<dbReference type="PANTHER" id="PTHR19304">
    <property type="entry name" value="CYCLIC-AMP RESPONSE ELEMENT BINDING PROTEIN"/>
    <property type="match status" value="1"/>
</dbReference>
<dbReference type="GO" id="GO:0003677">
    <property type="term" value="F:DNA binding"/>
    <property type="evidence" value="ECO:0007669"/>
    <property type="project" value="UniProtKB-KW"/>
</dbReference>
<evidence type="ECO:0000256" key="5">
    <source>
        <dbReference type="ARBA" id="ARBA00023242"/>
    </source>
</evidence>
<dbReference type="OrthoDB" id="295274at2759"/>
<dbReference type="PROSITE" id="PS50217">
    <property type="entry name" value="BZIP"/>
    <property type="match status" value="1"/>
</dbReference>
<evidence type="ECO:0000256" key="4">
    <source>
        <dbReference type="ARBA" id="ARBA00023163"/>
    </source>
</evidence>
<feature type="domain" description="BZIP" evidence="8">
    <location>
        <begin position="140"/>
        <end position="203"/>
    </location>
</feature>
<evidence type="ECO:0000256" key="3">
    <source>
        <dbReference type="ARBA" id="ARBA00023125"/>
    </source>
</evidence>
<reference evidence="9" key="1">
    <citation type="submission" date="2022-11" db="EMBL/GenBank/DDBJ databases">
        <authorList>
            <person name="Petersen C."/>
        </authorList>
    </citation>
    <scope>NUCLEOTIDE SEQUENCE</scope>
    <source>
        <strain evidence="9">IBT 29864</strain>
    </source>
</reference>
<dbReference type="Proteomes" id="UP001147782">
    <property type="component" value="Unassembled WGS sequence"/>
</dbReference>
<feature type="region of interest" description="Disordered" evidence="7">
    <location>
        <begin position="226"/>
        <end position="273"/>
    </location>
</feature>
<dbReference type="SMART" id="SM00338">
    <property type="entry name" value="BRLZ"/>
    <property type="match status" value="1"/>
</dbReference>
<dbReference type="PRINTS" id="PR00043">
    <property type="entry name" value="LEUZIPPRJUN"/>
</dbReference>
<dbReference type="InterPro" id="IPR046347">
    <property type="entry name" value="bZIP_sf"/>
</dbReference>
<evidence type="ECO:0000256" key="2">
    <source>
        <dbReference type="ARBA" id="ARBA00023015"/>
    </source>
</evidence>
<dbReference type="InterPro" id="IPR051027">
    <property type="entry name" value="bZIP_transcription_factors"/>
</dbReference>
<keyword evidence="2" id="KW-0805">Transcription regulation</keyword>
<proteinExistence type="predicted"/>
<dbReference type="SUPFAM" id="SSF57959">
    <property type="entry name" value="Leucine zipper domain"/>
    <property type="match status" value="1"/>
</dbReference>
<evidence type="ECO:0000256" key="1">
    <source>
        <dbReference type="ARBA" id="ARBA00004123"/>
    </source>
</evidence>
<evidence type="ECO:0000256" key="7">
    <source>
        <dbReference type="SAM" id="MobiDB-lite"/>
    </source>
</evidence>
<feature type="coiled-coil region" evidence="6">
    <location>
        <begin position="172"/>
        <end position="199"/>
    </location>
</feature>
<dbReference type="Gene3D" id="1.20.5.170">
    <property type="match status" value="1"/>
</dbReference>
<dbReference type="GO" id="GO:0003700">
    <property type="term" value="F:DNA-binding transcription factor activity"/>
    <property type="evidence" value="ECO:0007669"/>
    <property type="project" value="InterPro"/>
</dbReference>
<feature type="compositionally biased region" description="Low complexity" evidence="7">
    <location>
        <begin position="245"/>
        <end position="268"/>
    </location>
</feature>
<dbReference type="Pfam" id="PF00170">
    <property type="entry name" value="bZIP_1"/>
    <property type="match status" value="1"/>
</dbReference>
<keyword evidence="4" id="KW-0804">Transcription</keyword>
<accession>A0A9W9S467</accession>
<dbReference type="AlphaFoldDB" id="A0A9W9S467"/>
<dbReference type="GeneID" id="81438909"/>
<comment type="caution">
    <text evidence="9">The sequence shown here is derived from an EMBL/GenBank/DDBJ whole genome shotgun (WGS) entry which is preliminary data.</text>
</comment>
<dbReference type="CDD" id="cd14687">
    <property type="entry name" value="bZIP_ATF2"/>
    <property type="match status" value="1"/>
</dbReference>
<comment type="subcellular location">
    <subcellularLocation>
        <location evidence="1">Nucleus</location>
    </subcellularLocation>
</comment>
<feature type="region of interest" description="Disordered" evidence="7">
    <location>
        <begin position="85"/>
        <end position="138"/>
    </location>
</feature>
<organism evidence="9 10">
    <name type="scientific">Penicillium cataractarum</name>
    <dbReference type="NCBI Taxonomy" id="2100454"/>
    <lineage>
        <taxon>Eukaryota</taxon>
        <taxon>Fungi</taxon>
        <taxon>Dikarya</taxon>
        <taxon>Ascomycota</taxon>
        <taxon>Pezizomycotina</taxon>
        <taxon>Eurotiomycetes</taxon>
        <taxon>Eurotiomycetidae</taxon>
        <taxon>Eurotiales</taxon>
        <taxon>Aspergillaceae</taxon>
        <taxon>Penicillium</taxon>
    </lineage>
</organism>
<sequence>MSTGNVNPLPNGLPVVDPLTTIGTSPFTTANTFSGDFLSLPIPDDEHLWGLSPISPTMGTGGWDTKADAAAFAGSALERDLKNAQVRNGQPTPPPYDDQHLQDTSSLEAEPASKRRRARESKTAAESLSPNLDDCPQQERAKRAKFLERNRLAASKCRQKKKEHTQQLEFRYKEQSEKKELLVGEIARLRSEILSLKNEVLKHAQCGDEPIKLHLAQMVKKITDTDGGAPAVPVDQPIPLPEHVPASPSDTAATPTATTGPGPTGSTALSFGFDDPLQLEPAAAAAAEAFEQQLRRDSEVSMVSESSYAFSADETFDDLINV</sequence>
<keyword evidence="5" id="KW-0539">Nucleus</keyword>
<dbReference type="InterPro" id="IPR002112">
    <property type="entry name" value="Leuzip_Jun"/>
</dbReference>
<keyword evidence="10" id="KW-1185">Reference proteome</keyword>
<gene>
    <name evidence="9" type="ORF">N7496_006801</name>
</gene>
<protein>
    <submittedName>
        <fullName evidence="9">Basic leucine zipper (BZIP) transcription factor atfB</fullName>
    </submittedName>
</protein>
<evidence type="ECO:0000313" key="10">
    <source>
        <dbReference type="Proteomes" id="UP001147782"/>
    </source>
</evidence>
<dbReference type="RefSeq" id="XP_056555143.1">
    <property type="nucleotide sequence ID" value="XM_056699730.1"/>
</dbReference>
<name>A0A9W9S467_9EURO</name>
<evidence type="ECO:0000313" key="9">
    <source>
        <dbReference type="EMBL" id="KAJ5370709.1"/>
    </source>
</evidence>
<dbReference type="PROSITE" id="PS00036">
    <property type="entry name" value="BZIP_BASIC"/>
    <property type="match status" value="1"/>
</dbReference>
<keyword evidence="3" id="KW-0238">DNA-binding</keyword>
<dbReference type="GO" id="GO:0005634">
    <property type="term" value="C:nucleus"/>
    <property type="evidence" value="ECO:0007669"/>
    <property type="project" value="UniProtKB-SubCell"/>
</dbReference>
<evidence type="ECO:0000256" key="6">
    <source>
        <dbReference type="SAM" id="Coils"/>
    </source>
</evidence>